<evidence type="ECO:0000313" key="4">
    <source>
        <dbReference type="Proteomes" id="UP000635606"/>
    </source>
</evidence>
<dbReference type="Gene3D" id="3.40.50.1820">
    <property type="entry name" value="alpha/beta hydrolase"/>
    <property type="match status" value="1"/>
</dbReference>
<comment type="caution">
    <text evidence="3">The sequence shown here is derived from an EMBL/GenBank/DDBJ whole genome shotgun (WGS) entry which is preliminary data.</text>
</comment>
<organism evidence="3 4">
    <name type="scientific">Virgisporangium ochraceum</name>
    <dbReference type="NCBI Taxonomy" id="65505"/>
    <lineage>
        <taxon>Bacteria</taxon>
        <taxon>Bacillati</taxon>
        <taxon>Actinomycetota</taxon>
        <taxon>Actinomycetes</taxon>
        <taxon>Micromonosporales</taxon>
        <taxon>Micromonosporaceae</taxon>
        <taxon>Virgisporangium</taxon>
    </lineage>
</organism>
<name>A0A8J3ZLP9_9ACTN</name>
<dbReference type="InterPro" id="IPR049492">
    <property type="entry name" value="BD-FAE-like_dom"/>
</dbReference>
<dbReference type="SUPFAM" id="SSF53474">
    <property type="entry name" value="alpha/beta-Hydrolases"/>
    <property type="match status" value="1"/>
</dbReference>
<dbReference type="InterPro" id="IPR050300">
    <property type="entry name" value="GDXG_lipolytic_enzyme"/>
</dbReference>
<dbReference type="InterPro" id="IPR029058">
    <property type="entry name" value="AB_hydrolase_fold"/>
</dbReference>
<protein>
    <submittedName>
        <fullName evidence="3">Lipase</fullName>
    </submittedName>
</protein>
<keyword evidence="1" id="KW-0378">Hydrolase</keyword>
<sequence length="234" mass="23922">MLRYGDHPDHVIDLRLPATQTGPLVIFVHGGFWRAAYDRAHAGPLAADLAARGYPVACPEYRRVGQSGGGWPGTLDDVAAALAALPDLVRPHADPAGAILVGHSAGGHLALLNAHTPGLAGVVALAPVADLGAAYRAGIGSDAIAALLGGGPHEVPSRFDRADPARRGPLPVPTVIIHGDADDSVPVENSAGYAASVAGDLCRITVLSGVDHFALIDPLSPTWENVVTAVGELR</sequence>
<feature type="domain" description="BD-FAE-like" evidence="2">
    <location>
        <begin position="13"/>
        <end position="191"/>
    </location>
</feature>
<accession>A0A8J3ZLP9</accession>
<evidence type="ECO:0000259" key="2">
    <source>
        <dbReference type="Pfam" id="PF20434"/>
    </source>
</evidence>
<reference evidence="3" key="1">
    <citation type="submission" date="2021-01" db="EMBL/GenBank/DDBJ databases">
        <title>Whole genome shotgun sequence of Virgisporangium ochraceum NBRC 16418.</title>
        <authorList>
            <person name="Komaki H."/>
            <person name="Tamura T."/>
        </authorList>
    </citation>
    <scope>NUCLEOTIDE SEQUENCE</scope>
    <source>
        <strain evidence="3">NBRC 16418</strain>
    </source>
</reference>
<dbReference type="PANTHER" id="PTHR48081">
    <property type="entry name" value="AB HYDROLASE SUPERFAMILY PROTEIN C4A8.06C"/>
    <property type="match status" value="1"/>
</dbReference>
<dbReference type="PANTHER" id="PTHR48081:SF33">
    <property type="entry name" value="KYNURENINE FORMAMIDASE"/>
    <property type="match status" value="1"/>
</dbReference>
<proteinExistence type="predicted"/>
<keyword evidence="4" id="KW-1185">Reference proteome</keyword>
<dbReference type="GO" id="GO:0016787">
    <property type="term" value="F:hydrolase activity"/>
    <property type="evidence" value="ECO:0007669"/>
    <property type="project" value="UniProtKB-KW"/>
</dbReference>
<dbReference type="Proteomes" id="UP000635606">
    <property type="component" value="Unassembled WGS sequence"/>
</dbReference>
<evidence type="ECO:0000256" key="1">
    <source>
        <dbReference type="ARBA" id="ARBA00022801"/>
    </source>
</evidence>
<dbReference type="Pfam" id="PF20434">
    <property type="entry name" value="BD-FAE"/>
    <property type="match status" value="1"/>
</dbReference>
<dbReference type="EMBL" id="BOPH01000015">
    <property type="protein sequence ID" value="GIJ66061.1"/>
    <property type="molecule type" value="Genomic_DNA"/>
</dbReference>
<gene>
    <name evidence="3" type="ORF">Voc01_009780</name>
</gene>
<evidence type="ECO:0000313" key="3">
    <source>
        <dbReference type="EMBL" id="GIJ66061.1"/>
    </source>
</evidence>
<dbReference type="AlphaFoldDB" id="A0A8J3ZLP9"/>